<accession>A0A6T9GM34</accession>
<reference evidence="3" key="1">
    <citation type="submission" date="2021-01" db="EMBL/GenBank/DDBJ databases">
        <authorList>
            <person name="Corre E."/>
            <person name="Pelletier E."/>
            <person name="Niang G."/>
            <person name="Scheremetjew M."/>
            <person name="Finn R."/>
            <person name="Kale V."/>
            <person name="Holt S."/>
            <person name="Cochrane G."/>
            <person name="Meng A."/>
            <person name="Brown T."/>
            <person name="Cohen L."/>
        </authorList>
    </citation>
    <scope>NUCLEOTIDE SEQUENCE</scope>
    <source>
        <strain evidence="3">CCMP281</strain>
    </source>
</reference>
<protein>
    <submittedName>
        <fullName evidence="3">Uncharacterized protein</fullName>
    </submittedName>
</protein>
<sequence length="323" mass="33397">MVAPSFATSVRHESPRPVAPVLVPTTAPEHARLPTPLAAPSGAGGGVEDKGSSSSAQANVASAGVARHESGPSERDRAAPLTIAAPATPRAALASSGRAAGGNASGSASVAAQEAEGGEAQDGNSARKRSTENRRLDGGSSNVALQSAAAPDMATGGAHPYTEQYSARASARDYSVYSAESSARDLGSRCSSRCSSTAGSRAGSRTGSPRSEHRRSKRPPHPAKRGCSRAVSGAPGQADSPVPKLRGGLRGESCRMPQAQVLPSVFPKFQMETELDSGAESDRPQLEITFTLELPTWESLWKRFLPPSTPGVAKVQQQQQQRQ</sequence>
<feature type="compositionally biased region" description="Basic and acidic residues" evidence="1">
    <location>
        <begin position="66"/>
        <end position="78"/>
    </location>
</feature>
<gene>
    <name evidence="2" type="ORF">HERI1096_LOCUS17578</name>
    <name evidence="3" type="ORF">HERI1096_LOCUS17579</name>
</gene>
<proteinExistence type="predicted"/>
<evidence type="ECO:0000313" key="3">
    <source>
        <dbReference type="EMBL" id="CAE0116894.1"/>
    </source>
</evidence>
<feature type="compositionally biased region" description="Low complexity" evidence="1">
    <location>
        <begin position="79"/>
        <end position="98"/>
    </location>
</feature>
<feature type="compositionally biased region" description="Basic residues" evidence="1">
    <location>
        <begin position="212"/>
        <end position="227"/>
    </location>
</feature>
<organism evidence="3">
    <name type="scientific">Haptolina ericina</name>
    <dbReference type="NCBI Taxonomy" id="156174"/>
    <lineage>
        <taxon>Eukaryota</taxon>
        <taxon>Haptista</taxon>
        <taxon>Haptophyta</taxon>
        <taxon>Prymnesiophyceae</taxon>
        <taxon>Prymnesiales</taxon>
        <taxon>Prymnesiaceae</taxon>
        <taxon>Haptolina</taxon>
    </lineage>
</organism>
<feature type="compositionally biased region" description="Low complexity" evidence="1">
    <location>
        <begin position="105"/>
        <end position="115"/>
    </location>
</feature>
<dbReference type="AlphaFoldDB" id="A0A6T9GM34"/>
<evidence type="ECO:0000256" key="1">
    <source>
        <dbReference type="SAM" id="MobiDB-lite"/>
    </source>
</evidence>
<name>A0A6T9GM34_9EUKA</name>
<evidence type="ECO:0000313" key="2">
    <source>
        <dbReference type="EMBL" id="CAE0116893.1"/>
    </source>
</evidence>
<feature type="compositionally biased region" description="Low complexity" evidence="1">
    <location>
        <begin position="52"/>
        <end position="65"/>
    </location>
</feature>
<feature type="compositionally biased region" description="Low complexity" evidence="1">
    <location>
        <begin position="19"/>
        <end position="28"/>
    </location>
</feature>
<dbReference type="EMBL" id="HBHX01031560">
    <property type="protein sequence ID" value="CAE0116893.1"/>
    <property type="molecule type" value="Transcribed_RNA"/>
</dbReference>
<dbReference type="EMBL" id="HBHX01031561">
    <property type="protein sequence ID" value="CAE0116894.1"/>
    <property type="molecule type" value="Transcribed_RNA"/>
</dbReference>
<feature type="region of interest" description="Disordered" evidence="1">
    <location>
        <begin position="1"/>
        <end position="253"/>
    </location>
</feature>
<feature type="compositionally biased region" description="Polar residues" evidence="1">
    <location>
        <begin position="189"/>
        <end position="209"/>
    </location>
</feature>